<evidence type="ECO:0000259" key="1">
    <source>
        <dbReference type="Pfam" id="PF03101"/>
    </source>
</evidence>
<dbReference type="EMBL" id="CAJVQB010010366">
    <property type="protein sequence ID" value="CAG8739209.1"/>
    <property type="molecule type" value="Genomic_DNA"/>
</dbReference>
<accession>A0ABN7V7B7</accession>
<feature type="non-terminal residue" evidence="2">
    <location>
        <position position="427"/>
    </location>
</feature>
<keyword evidence="3" id="KW-1185">Reference proteome</keyword>
<feature type="domain" description="FAR1" evidence="1">
    <location>
        <begin position="108"/>
        <end position="197"/>
    </location>
</feature>
<evidence type="ECO:0000313" key="3">
    <source>
        <dbReference type="Proteomes" id="UP000789901"/>
    </source>
</evidence>
<protein>
    <submittedName>
        <fullName evidence="2">8871_t:CDS:1</fullName>
    </submittedName>
</protein>
<dbReference type="PANTHER" id="PTHR46328">
    <property type="entry name" value="FAR-RED IMPAIRED RESPONSIVE (FAR1) FAMILY PROTEIN-RELATED"/>
    <property type="match status" value="1"/>
</dbReference>
<dbReference type="PANTHER" id="PTHR46328:SF35">
    <property type="entry name" value="PROTEIN FAR1-RELATED SEQUENCE 5-LIKE"/>
    <property type="match status" value="1"/>
</dbReference>
<organism evidence="2 3">
    <name type="scientific">Gigaspora margarita</name>
    <dbReference type="NCBI Taxonomy" id="4874"/>
    <lineage>
        <taxon>Eukaryota</taxon>
        <taxon>Fungi</taxon>
        <taxon>Fungi incertae sedis</taxon>
        <taxon>Mucoromycota</taxon>
        <taxon>Glomeromycotina</taxon>
        <taxon>Glomeromycetes</taxon>
        <taxon>Diversisporales</taxon>
        <taxon>Gigasporaceae</taxon>
        <taxon>Gigaspora</taxon>
    </lineage>
</organism>
<comment type="caution">
    <text evidence="2">The sequence shown here is derived from an EMBL/GenBank/DDBJ whole genome shotgun (WGS) entry which is preliminary data.</text>
</comment>
<proteinExistence type="predicted"/>
<dbReference type="InterPro" id="IPR004330">
    <property type="entry name" value="FAR1_DNA_bnd_dom"/>
</dbReference>
<dbReference type="Pfam" id="PF03101">
    <property type="entry name" value="FAR1"/>
    <property type="match status" value="1"/>
</dbReference>
<evidence type="ECO:0000313" key="2">
    <source>
        <dbReference type="EMBL" id="CAG8739209.1"/>
    </source>
</evidence>
<gene>
    <name evidence="2" type="ORF">GMARGA_LOCUS15198</name>
</gene>
<reference evidence="2 3" key="1">
    <citation type="submission" date="2021-06" db="EMBL/GenBank/DDBJ databases">
        <authorList>
            <person name="Kallberg Y."/>
            <person name="Tangrot J."/>
            <person name="Rosling A."/>
        </authorList>
    </citation>
    <scope>NUCLEOTIDE SEQUENCE [LARGE SCALE GENOMIC DNA]</scope>
    <source>
        <strain evidence="2 3">120-4 pot B 10/14</strain>
    </source>
</reference>
<dbReference type="Proteomes" id="UP000789901">
    <property type="component" value="Unassembled WGS sequence"/>
</dbReference>
<name>A0ABN7V7B7_GIGMA</name>
<sequence length="427" mass="49193">MQPLKIANQAINAEASTSYAVTAKACTFDKNTADEYMNDKYIVGENTDDGNAIDECTVDENAIDDETNSCENEITEANTIDALSNEEIYDFSSLKVGYTFRTWEEVDSFFKAYGQHYRFAVIKKRVEQCNDGIIRHRSFGCEFGRKYIPKKSININAYHNQQSKRQECEWHINLSFSKKSSYITVTTLVNTHNHELHSESCKYSAKFRSIGKEALTKYPDATFLNMDFTNAIQHYKAKSRKDLETDTSQLLSFLLISIQKKYLTSQILSIKCMEIAQCLYFDTILADLILIEFNDDNESLDDRFIEDVYNARQILLKSIVLKANQNNIKEIWKITNKQPGNNKRKHFIIVLDSVFYICTCMSNISRASRWYCNSKKEAIDYENMIFANLNTSNAQQGQTMVLPLHSFTVPRPVTTNNRCAAARRSKY</sequence>